<organism evidence="2 3">
    <name type="scientific">Flavobacterium profundi</name>
    <dbReference type="NCBI Taxonomy" id="1774945"/>
    <lineage>
        <taxon>Bacteria</taxon>
        <taxon>Pseudomonadati</taxon>
        <taxon>Bacteroidota</taxon>
        <taxon>Flavobacteriia</taxon>
        <taxon>Flavobacteriales</taxon>
        <taxon>Flavobacteriaceae</taxon>
        <taxon>Flavobacterium</taxon>
    </lineage>
</organism>
<evidence type="ECO:0000313" key="3">
    <source>
        <dbReference type="Proteomes" id="UP000431264"/>
    </source>
</evidence>
<dbReference type="AlphaFoldDB" id="A0A6I4IKN2"/>
<name>A0A6I4IKN2_9FLAO</name>
<comment type="caution">
    <text evidence="2">The sequence shown here is derived from an EMBL/GenBank/DDBJ whole genome shotgun (WGS) entry which is preliminary data.</text>
</comment>
<reference evidence="3" key="1">
    <citation type="submission" date="2019-05" db="EMBL/GenBank/DDBJ databases">
        <title>Flavobacterium profundi sp. nov., isolated from a deep-sea seamount.</title>
        <authorList>
            <person name="Zhang D.-C."/>
        </authorList>
    </citation>
    <scope>NUCLEOTIDE SEQUENCE [LARGE SCALE GENOMIC DNA]</scope>
    <source>
        <strain evidence="3">TP390</strain>
    </source>
</reference>
<sequence length="161" mass="18597">MSYNLNNIKSIIYNPDDVRHKAIVKKYVDTIKSINSPIVKDFNKVLTAKEAFGLFVNQVGLEVAKKQFNLFKKAYEQAGISVNNSNWNAIYISYFSIDKGVEKINNKISILDRVKKWCKGNSILFIFLYFIVSPMIFTFSTSLGFIYILVLICLIIYIFCY</sequence>
<evidence type="ECO:0000256" key="1">
    <source>
        <dbReference type="SAM" id="Phobius"/>
    </source>
</evidence>
<keyword evidence="3" id="KW-1185">Reference proteome</keyword>
<gene>
    <name evidence="2" type="ORF">GOQ30_05225</name>
</gene>
<feature type="transmembrane region" description="Helical" evidence="1">
    <location>
        <begin position="117"/>
        <end position="137"/>
    </location>
</feature>
<dbReference type="RefSeq" id="WP_140996960.1">
    <property type="nucleotide sequence ID" value="NZ_VDCZ01000003.1"/>
</dbReference>
<accession>A0A6I4IKN2</accession>
<keyword evidence="1" id="KW-0812">Transmembrane</keyword>
<protein>
    <submittedName>
        <fullName evidence="2">Uncharacterized protein</fullName>
    </submittedName>
</protein>
<keyword evidence="1" id="KW-1133">Transmembrane helix</keyword>
<feature type="transmembrane region" description="Helical" evidence="1">
    <location>
        <begin position="143"/>
        <end position="160"/>
    </location>
</feature>
<keyword evidence="1" id="KW-0472">Membrane</keyword>
<evidence type="ECO:0000313" key="2">
    <source>
        <dbReference type="EMBL" id="MVO08562.1"/>
    </source>
</evidence>
<dbReference type="EMBL" id="WQLW01000003">
    <property type="protein sequence ID" value="MVO08562.1"/>
    <property type="molecule type" value="Genomic_DNA"/>
</dbReference>
<proteinExistence type="predicted"/>
<dbReference type="Proteomes" id="UP000431264">
    <property type="component" value="Unassembled WGS sequence"/>
</dbReference>